<dbReference type="Proteomes" id="UP000287352">
    <property type="component" value="Unassembled WGS sequence"/>
</dbReference>
<accession>A0A402A0I3</accession>
<proteinExistence type="predicted"/>
<dbReference type="PANTHER" id="PTHR12526:SF622">
    <property type="entry name" value="GLYCOSYLTRANSFERASE (GROUP I)"/>
    <property type="match status" value="1"/>
</dbReference>
<protein>
    <submittedName>
        <fullName evidence="2">Glycoside hydrolase</fullName>
    </submittedName>
</protein>
<keyword evidence="3" id="KW-1185">Reference proteome</keyword>
<dbReference type="Pfam" id="PF13692">
    <property type="entry name" value="Glyco_trans_1_4"/>
    <property type="match status" value="1"/>
</dbReference>
<gene>
    <name evidence="2" type="ORF">KTT_24820</name>
</gene>
<dbReference type="EMBL" id="BIFR01000001">
    <property type="protein sequence ID" value="GCE12623.1"/>
    <property type="molecule type" value="Genomic_DNA"/>
</dbReference>
<dbReference type="Gene3D" id="3.40.50.2000">
    <property type="entry name" value="Glycogen Phosphorylase B"/>
    <property type="match status" value="2"/>
</dbReference>
<dbReference type="CDD" id="cd03794">
    <property type="entry name" value="GT4_WbuB-like"/>
    <property type="match status" value="1"/>
</dbReference>
<dbReference type="AlphaFoldDB" id="A0A402A0I3"/>
<reference evidence="3" key="1">
    <citation type="submission" date="2018-12" db="EMBL/GenBank/DDBJ databases">
        <title>Tengunoibacter tsumagoiensis gen. nov., sp. nov., Dictyobacter kobayashii sp. nov., D. alpinus sp. nov., and D. joshuensis sp. nov. and description of Dictyobacteraceae fam. nov. within the order Ktedonobacterales isolated from Tengu-no-mugimeshi.</title>
        <authorList>
            <person name="Wang C.M."/>
            <person name="Zheng Y."/>
            <person name="Sakai Y."/>
            <person name="Toyoda A."/>
            <person name="Minakuchi Y."/>
            <person name="Abe K."/>
            <person name="Yokota A."/>
            <person name="Yabe S."/>
        </authorList>
    </citation>
    <scope>NUCLEOTIDE SEQUENCE [LARGE SCALE GENOMIC DNA]</scope>
    <source>
        <strain evidence="3">Uno3</strain>
    </source>
</reference>
<name>A0A402A0I3_9CHLR</name>
<dbReference type="GO" id="GO:0016787">
    <property type="term" value="F:hydrolase activity"/>
    <property type="evidence" value="ECO:0007669"/>
    <property type="project" value="UniProtKB-KW"/>
</dbReference>
<comment type="caution">
    <text evidence="2">The sequence shown here is derived from an EMBL/GenBank/DDBJ whole genome shotgun (WGS) entry which is preliminary data.</text>
</comment>
<evidence type="ECO:0000313" key="3">
    <source>
        <dbReference type="Proteomes" id="UP000287352"/>
    </source>
</evidence>
<evidence type="ECO:0000313" key="2">
    <source>
        <dbReference type="EMBL" id="GCE12623.1"/>
    </source>
</evidence>
<dbReference type="RefSeq" id="WP_161975455.1">
    <property type="nucleotide sequence ID" value="NZ_BIFR01000001.1"/>
</dbReference>
<keyword evidence="2" id="KW-0378">Hydrolase</keyword>
<organism evidence="2 3">
    <name type="scientific">Tengunoibacter tsumagoiensis</name>
    <dbReference type="NCBI Taxonomy" id="2014871"/>
    <lineage>
        <taxon>Bacteria</taxon>
        <taxon>Bacillati</taxon>
        <taxon>Chloroflexota</taxon>
        <taxon>Ktedonobacteria</taxon>
        <taxon>Ktedonobacterales</taxon>
        <taxon>Dictyobacteraceae</taxon>
        <taxon>Tengunoibacter</taxon>
    </lineage>
</organism>
<dbReference type="InterPro" id="IPR028098">
    <property type="entry name" value="Glyco_trans_4-like_N"/>
</dbReference>
<dbReference type="Pfam" id="PF13579">
    <property type="entry name" value="Glyco_trans_4_4"/>
    <property type="match status" value="1"/>
</dbReference>
<dbReference type="SUPFAM" id="SSF53756">
    <property type="entry name" value="UDP-Glycosyltransferase/glycogen phosphorylase"/>
    <property type="match status" value="1"/>
</dbReference>
<feature type="domain" description="Glycosyltransferase subfamily 4-like N-terminal" evidence="1">
    <location>
        <begin position="20"/>
        <end position="173"/>
    </location>
</feature>
<dbReference type="PANTHER" id="PTHR12526">
    <property type="entry name" value="GLYCOSYLTRANSFERASE"/>
    <property type="match status" value="1"/>
</dbReference>
<evidence type="ECO:0000259" key="1">
    <source>
        <dbReference type="Pfam" id="PF13579"/>
    </source>
</evidence>
<sequence>MKILMLAPQPFLEERGAPFAVYHHIKALISMGFEIDLVTYHLGKPVNLPGLRIIRIPSLPGIKSVKVGPSLAKIPLDLLLCIVALWCLCSKRYSYIHTHEEAGVLGMILGSLFGLKHLYYMHSDLSQQIVSSEFTTNPLLIQLVKFVQKLMVRHADAVIAICPDIETSARQMSPSTPIYMIENSAVDENLPVPHPREVAQLRYELNLGSGPVLLYTGTLESYQGIDMLLHSIPTVLSTQPDAQYLLVGGQPEQVEKFTRMAQELGISHAVTFTGQRPLAEMPLYMAVADILLSPRSKGTNTPLKLYTYLRAGKPILATAIFSQTQVLSLETAMLVPPTAEGIAQGTLKLLQHPQWAATLGVHAQHFAESHYSWPVFLEKSTQVQREFAAEALTRETTEERAKDLSCVA</sequence>